<accession>A0A0N4VHV7</accession>
<dbReference type="GO" id="GO:0004725">
    <property type="term" value="F:protein tyrosine phosphatase activity"/>
    <property type="evidence" value="ECO:0007669"/>
    <property type="project" value="UniProtKB-EC"/>
</dbReference>
<dbReference type="InterPro" id="IPR050991">
    <property type="entry name" value="ECM_Regulatory_Proteins"/>
</dbReference>
<evidence type="ECO:0000256" key="4">
    <source>
        <dbReference type="SAM" id="Phobius"/>
    </source>
</evidence>
<dbReference type="PANTHER" id="PTHR46708:SF2">
    <property type="entry name" value="FIBRONECTIN TYPE-III DOMAIN-CONTAINING PROTEIN"/>
    <property type="match status" value="1"/>
</dbReference>
<evidence type="ECO:0000256" key="2">
    <source>
        <dbReference type="ARBA" id="ARBA00022737"/>
    </source>
</evidence>
<feature type="domain" description="Fibronectin type-III" evidence="5">
    <location>
        <begin position="557"/>
        <end position="653"/>
    </location>
</feature>
<dbReference type="OrthoDB" id="8609993at2759"/>
<dbReference type="STRING" id="51028.A0A0N4VHV7"/>
<evidence type="ECO:0000313" key="8">
    <source>
        <dbReference type="WBParaSite" id="EVEC_0001040801-mRNA-1"/>
    </source>
</evidence>
<evidence type="ECO:0000256" key="3">
    <source>
        <dbReference type="SAM" id="MobiDB-lite"/>
    </source>
</evidence>
<dbReference type="Proteomes" id="UP000274131">
    <property type="component" value="Unassembled WGS sequence"/>
</dbReference>
<dbReference type="SMART" id="SM00060">
    <property type="entry name" value="FN3"/>
    <property type="match status" value="5"/>
</dbReference>
<keyword evidence="4" id="KW-0812">Transmembrane</keyword>
<dbReference type="PANTHER" id="PTHR46708">
    <property type="entry name" value="TENASCIN"/>
    <property type="match status" value="1"/>
</dbReference>
<dbReference type="InterPro" id="IPR036116">
    <property type="entry name" value="FN3_sf"/>
</dbReference>
<dbReference type="AlphaFoldDB" id="A0A0N4VHV7"/>
<keyword evidence="7" id="KW-1185">Reference proteome</keyword>
<evidence type="ECO:0000256" key="1">
    <source>
        <dbReference type="ARBA" id="ARBA00013064"/>
    </source>
</evidence>
<evidence type="ECO:0000313" key="7">
    <source>
        <dbReference type="Proteomes" id="UP000274131"/>
    </source>
</evidence>
<keyword evidence="4" id="KW-0472">Membrane</keyword>
<feature type="region of interest" description="Disordered" evidence="3">
    <location>
        <begin position="245"/>
        <end position="273"/>
    </location>
</feature>
<dbReference type="Gene3D" id="2.60.40.10">
    <property type="entry name" value="Immunoglobulins"/>
    <property type="match status" value="4"/>
</dbReference>
<dbReference type="EMBL" id="UXUI01010276">
    <property type="protein sequence ID" value="VDD95002.1"/>
    <property type="molecule type" value="Genomic_DNA"/>
</dbReference>
<proteinExistence type="predicted"/>
<evidence type="ECO:0000313" key="6">
    <source>
        <dbReference type="EMBL" id="VDD95002.1"/>
    </source>
</evidence>
<keyword evidence="2" id="KW-0677">Repeat</keyword>
<reference evidence="8" key="1">
    <citation type="submission" date="2017-02" db="UniProtKB">
        <authorList>
            <consortium name="WormBaseParasite"/>
        </authorList>
    </citation>
    <scope>IDENTIFICATION</scope>
</reference>
<sequence length="849" mass="96223">MKDPDSPKLESVATSENDAIISYTPPEGKNLTFYIKYYPVDHVEHANVIETKATLVKLQGLKSNTKFSLQMFTMENGILSLDSVETFFRTKEKEIIYTIRTLPEHFTLPFERFTTTEYITSTTPYTQPTDWLETSTLATTVSTDKTSYYTVQVSETFPQTSLKTSLISTLFSPSAGPSYETVLTTINQSTESSSTTESTLLVSSPQTQTSFFTGTSTEERLATEISSSAETDYFEQTTVAPYSASSISSTVEPELPGSTEKTETTHGHESTIDISPFHEPSADIYLSKEGNNVRVEWDLPEDTICDAFVLKYTILSLSTPKTYSVGTDTQYSIIKMFPEHKLQFRVFCLLEGSISQTWWAQRVVDFSRPEPVHNLRVVEAYTDEFYVSRITIEWNWLTKHDFDSYRILVSYAKGKITNQPEEIEVENAEPITIEKLDPSQLYVITVKNISRELGISSQVRGIRQITPPVITSTLYPGQISSTAININFGESDPEHVFDHYELTFSGNSKNISKVLEKDGEKSFTFTRLIPGKTYDFELYTIYQGIKSRPVIANITTYPLKVDKLYPVVGKDYVVLYWDVQNFVNSNCRFRLSYTGTSNSGHQSSETVELNNTSKYRFDGLESETYYTFTITVIMGVGDAKAESESEMVTVGISGAGRSVPVVQRYGTRELAVTFENDQNAFADTNGVIDNYAVIVTEDIKLEGDDYELKSWFEVREEEHWPPYRASPSDYNPFKKQHSKPVTFIVGAEDCERRRLDEQYCNGMLRANVDYFVKIRSYSVSNIAMETEWTSVNGVVGSNEESGDGGRRLPCHMYLNGCPRKNRASKFAVTYLQLFMSMFLYFLHSTLLRC</sequence>
<dbReference type="SUPFAM" id="SSF49265">
    <property type="entry name" value="Fibronectin type III"/>
    <property type="match status" value="4"/>
</dbReference>
<dbReference type="Pfam" id="PF18861">
    <property type="entry name" value="PTP_tm"/>
    <property type="match status" value="1"/>
</dbReference>
<evidence type="ECO:0000259" key="5">
    <source>
        <dbReference type="PROSITE" id="PS50853"/>
    </source>
</evidence>
<organism evidence="8">
    <name type="scientific">Enterobius vermicularis</name>
    <name type="common">Human pinworm</name>
    <dbReference type="NCBI Taxonomy" id="51028"/>
    <lineage>
        <taxon>Eukaryota</taxon>
        <taxon>Metazoa</taxon>
        <taxon>Ecdysozoa</taxon>
        <taxon>Nematoda</taxon>
        <taxon>Chromadorea</taxon>
        <taxon>Rhabditida</taxon>
        <taxon>Spirurina</taxon>
        <taxon>Oxyuridomorpha</taxon>
        <taxon>Oxyuroidea</taxon>
        <taxon>Oxyuridae</taxon>
        <taxon>Enterobius</taxon>
    </lineage>
</organism>
<feature type="compositionally biased region" description="Basic and acidic residues" evidence="3">
    <location>
        <begin position="260"/>
        <end position="271"/>
    </location>
</feature>
<feature type="region of interest" description="Disordered" evidence="3">
    <location>
        <begin position="196"/>
        <end position="217"/>
    </location>
</feature>
<name>A0A0N4VHV7_ENTVE</name>
<dbReference type="InterPro" id="IPR003961">
    <property type="entry name" value="FN3_dom"/>
</dbReference>
<dbReference type="InterPro" id="IPR013783">
    <property type="entry name" value="Ig-like_fold"/>
</dbReference>
<feature type="domain" description="Fibronectin type-III" evidence="5">
    <location>
        <begin position="3"/>
        <end position="93"/>
    </location>
</feature>
<gene>
    <name evidence="6" type="ORF">EVEC_LOCUS9753</name>
</gene>
<dbReference type="WBParaSite" id="EVEC_0001040801-mRNA-1">
    <property type="protein sequence ID" value="EVEC_0001040801-mRNA-1"/>
    <property type="gene ID" value="EVEC_0001040801"/>
</dbReference>
<dbReference type="InterPro" id="IPR041201">
    <property type="entry name" value="PTPRJ_TM"/>
</dbReference>
<dbReference type="Pfam" id="PF00041">
    <property type="entry name" value="fn3"/>
    <property type="match status" value="1"/>
</dbReference>
<reference evidence="6 7" key="2">
    <citation type="submission" date="2018-10" db="EMBL/GenBank/DDBJ databases">
        <authorList>
            <consortium name="Pathogen Informatics"/>
        </authorList>
    </citation>
    <scope>NUCLEOTIDE SEQUENCE [LARGE SCALE GENOMIC DNA]</scope>
</reference>
<dbReference type="CDD" id="cd00063">
    <property type="entry name" value="FN3"/>
    <property type="match status" value="1"/>
</dbReference>
<feature type="compositionally biased region" description="Low complexity" evidence="3">
    <location>
        <begin position="196"/>
        <end position="216"/>
    </location>
</feature>
<keyword evidence="4" id="KW-1133">Transmembrane helix</keyword>
<protein>
    <recommendedName>
        <fullName evidence="1">protein-tyrosine-phosphatase</fullName>
        <ecNumber evidence="1">3.1.3.48</ecNumber>
    </recommendedName>
</protein>
<feature type="transmembrane region" description="Helical" evidence="4">
    <location>
        <begin position="827"/>
        <end position="847"/>
    </location>
</feature>
<dbReference type="PROSITE" id="PS50853">
    <property type="entry name" value="FN3"/>
    <property type="match status" value="2"/>
</dbReference>
<dbReference type="EC" id="3.1.3.48" evidence="1"/>